<evidence type="ECO:0000313" key="4">
    <source>
        <dbReference type="Proteomes" id="UP001050975"/>
    </source>
</evidence>
<evidence type="ECO:0000313" key="3">
    <source>
        <dbReference type="EMBL" id="GET39286.1"/>
    </source>
</evidence>
<dbReference type="RefSeq" id="WP_226584494.1">
    <property type="nucleotide sequence ID" value="NZ_BLAY01000062.1"/>
</dbReference>
<proteinExistence type="predicted"/>
<dbReference type="InterPro" id="IPR006091">
    <property type="entry name" value="Acyl-CoA_Oxase/DH_mid-dom"/>
</dbReference>
<dbReference type="Proteomes" id="UP001050975">
    <property type="component" value="Unassembled WGS sequence"/>
</dbReference>
<dbReference type="GO" id="GO:0003995">
    <property type="term" value="F:acyl-CoA dehydrogenase activity"/>
    <property type="evidence" value="ECO:0007669"/>
    <property type="project" value="TreeGrafter"/>
</dbReference>
<dbReference type="InterPro" id="IPR046373">
    <property type="entry name" value="Acyl-CoA_Oxase/DH_mid-dom_sf"/>
</dbReference>
<dbReference type="AlphaFoldDB" id="A0AAV3XD21"/>
<dbReference type="Gene3D" id="1.10.540.10">
    <property type="entry name" value="Acyl-CoA dehydrogenase/oxidase, N-terminal domain"/>
    <property type="match status" value="1"/>
</dbReference>
<dbReference type="Pfam" id="PF02771">
    <property type="entry name" value="Acyl-CoA_dh_N"/>
    <property type="match status" value="1"/>
</dbReference>
<sequence length="239" mass="26687">MDFSLTPEQKQFQETFSNFCQERIAPGSREADQTGIFPQQNWEYLKQKEYFALFHERELGGKGADGVTLAIAIETLAKACASTAWVATISTLLSGKIIANFGTPAHQEKWLRPVIKGEKIACFSVVELRGSDQLNMQTHLVKTKNGYLLNGKKNKTTNIPGADVGIIYANIADEKGNLKNEFAYALVELKNQNIKQERIETHGLRAMPWGRITFENVAVPESDVIILKNTNLSELLKTV</sequence>
<dbReference type="PANTHER" id="PTHR43884:SF12">
    <property type="entry name" value="ISOVALERYL-COA DEHYDROGENASE, MITOCHONDRIAL-RELATED"/>
    <property type="match status" value="1"/>
</dbReference>
<dbReference type="GO" id="GO:0050660">
    <property type="term" value="F:flavin adenine dinucleotide binding"/>
    <property type="evidence" value="ECO:0007669"/>
    <property type="project" value="InterPro"/>
</dbReference>
<dbReference type="PANTHER" id="PTHR43884">
    <property type="entry name" value="ACYL-COA DEHYDROGENASE"/>
    <property type="match status" value="1"/>
</dbReference>
<name>A0AAV3XD21_9CYAN</name>
<gene>
    <name evidence="3" type="primary">ivd2_1</name>
    <name evidence="3" type="ORF">MiSe_40500</name>
</gene>
<dbReference type="Gene3D" id="2.40.110.10">
    <property type="entry name" value="Butyryl-CoA Dehydrogenase, subunit A, domain 2"/>
    <property type="match status" value="1"/>
</dbReference>
<reference evidence="3" key="1">
    <citation type="submission" date="2019-10" db="EMBL/GenBank/DDBJ databases">
        <title>Draft genome sequece of Microseira wollei NIES-4236.</title>
        <authorList>
            <person name="Yamaguchi H."/>
            <person name="Suzuki S."/>
            <person name="Kawachi M."/>
        </authorList>
    </citation>
    <scope>NUCLEOTIDE SEQUENCE</scope>
    <source>
        <strain evidence="3">NIES-4236</strain>
    </source>
</reference>
<dbReference type="InterPro" id="IPR009100">
    <property type="entry name" value="AcylCoA_DH/oxidase_NM_dom_sf"/>
</dbReference>
<evidence type="ECO:0000259" key="1">
    <source>
        <dbReference type="Pfam" id="PF02770"/>
    </source>
</evidence>
<dbReference type="InterPro" id="IPR037069">
    <property type="entry name" value="AcylCoA_DH/ox_N_sf"/>
</dbReference>
<accession>A0AAV3XD21</accession>
<protein>
    <submittedName>
        <fullName evidence="3">Isovaleryl-CoA dehydrogenase</fullName>
    </submittedName>
</protein>
<dbReference type="EMBL" id="BLAY01000062">
    <property type="protein sequence ID" value="GET39286.1"/>
    <property type="molecule type" value="Genomic_DNA"/>
</dbReference>
<keyword evidence="4" id="KW-1185">Reference proteome</keyword>
<dbReference type="SUPFAM" id="SSF56645">
    <property type="entry name" value="Acyl-CoA dehydrogenase NM domain-like"/>
    <property type="match status" value="1"/>
</dbReference>
<dbReference type="Pfam" id="PF02770">
    <property type="entry name" value="Acyl-CoA_dh_M"/>
    <property type="match status" value="1"/>
</dbReference>
<dbReference type="InterPro" id="IPR013786">
    <property type="entry name" value="AcylCoA_DH/ox_N"/>
</dbReference>
<organism evidence="3 4">
    <name type="scientific">Microseira wollei NIES-4236</name>
    <dbReference type="NCBI Taxonomy" id="2530354"/>
    <lineage>
        <taxon>Bacteria</taxon>
        <taxon>Bacillati</taxon>
        <taxon>Cyanobacteriota</taxon>
        <taxon>Cyanophyceae</taxon>
        <taxon>Oscillatoriophycideae</taxon>
        <taxon>Aerosakkonematales</taxon>
        <taxon>Aerosakkonemataceae</taxon>
        <taxon>Microseira</taxon>
    </lineage>
</organism>
<feature type="domain" description="Acyl-CoA dehydrogenase/oxidase N-terminal" evidence="2">
    <location>
        <begin position="6"/>
        <end position="118"/>
    </location>
</feature>
<comment type="caution">
    <text evidence="3">The sequence shown here is derived from an EMBL/GenBank/DDBJ whole genome shotgun (WGS) entry which is preliminary data.</text>
</comment>
<feature type="domain" description="Acyl-CoA oxidase/dehydrogenase middle" evidence="1">
    <location>
        <begin position="130"/>
        <end position="217"/>
    </location>
</feature>
<evidence type="ECO:0000259" key="2">
    <source>
        <dbReference type="Pfam" id="PF02771"/>
    </source>
</evidence>